<protein>
    <submittedName>
        <fullName evidence="2">Uncharacterized protein</fullName>
    </submittedName>
</protein>
<feature type="compositionally biased region" description="Polar residues" evidence="1">
    <location>
        <begin position="101"/>
        <end position="114"/>
    </location>
</feature>
<dbReference type="AlphaFoldDB" id="A0A0C3LV36"/>
<dbReference type="Proteomes" id="UP000054248">
    <property type="component" value="Unassembled WGS sequence"/>
</dbReference>
<feature type="compositionally biased region" description="Basic residues" evidence="1">
    <location>
        <begin position="1"/>
        <end position="10"/>
    </location>
</feature>
<evidence type="ECO:0000313" key="3">
    <source>
        <dbReference type="Proteomes" id="UP000054248"/>
    </source>
</evidence>
<gene>
    <name evidence="2" type="ORF">M407DRAFT_25376</name>
</gene>
<name>A0A0C3LV36_9AGAM</name>
<feature type="compositionally biased region" description="Polar residues" evidence="1">
    <location>
        <begin position="315"/>
        <end position="331"/>
    </location>
</feature>
<feature type="compositionally biased region" description="Basic and acidic residues" evidence="1">
    <location>
        <begin position="370"/>
        <end position="382"/>
    </location>
</feature>
<feature type="compositionally biased region" description="Polar residues" evidence="1">
    <location>
        <begin position="398"/>
        <end position="407"/>
    </location>
</feature>
<feature type="region of interest" description="Disordered" evidence="1">
    <location>
        <begin position="236"/>
        <end position="291"/>
    </location>
</feature>
<proteinExistence type="predicted"/>
<dbReference type="HOGENOM" id="CLU_763320_0_0_1"/>
<feature type="compositionally biased region" description="Basic and acidic residues" evidence="1">
    <location>
        <begin position="249"/>
        <end position="258"/>
    </location>
</feature>
<reference evidence="3" key="2">
    <citation type="submission" date="2015-01" db="EMBL/GenBank/DDBJ databases">
        <title>Evolutionary Origins and Diversification of the Mycorrhizal Mutualists.</title>
        <authorList>
            <consortium name="DOE Joint Genome Institute"/>
            <consortium name="Mycorrhizal Genomics Consortium"/>
            <person name="Kohler A."/>
            <person name="Kuo A."/>
            <person name="Nagy L.G."/>
            <person name="Floudas D."/>
            <person name="Copeland A."/>
            <person name="Barry K.W."/>
            <person name="Cichocki N."/>
            <person name="Veneault-Fourrey C."/>
            <person name="LaButti K."/>
            <person name="Lindquist E.A."/>
            <person name="Lipzen A."/>
            <person name="Lundell T."/>
            <person name="Morin E."/>
            <person name="Murat C."/>
            <person name="Riley R."/>
            <person name="Ohm R."/>
            <person name="Sun H."/>
            <person name="Tunlid A."/>
            <person name="Henrissat B."/>
            <person name="Grigoriev I.V."/>
            <person name="Hibbett D.S."/>
            <person name="Martin F."/>
        </authorList>
    </citation>
    <scope>NUCLEOTIDE SEQUENCE [LARGE SCALE GENOMIC DNA]</scope>
    <source>
        <strain evidence="3">MUT 4182</strain>
    </source>
</reference>
<reference evidence="2 3" key="1">
    <citation type="submission" date="2014-04" db="EMBL/GenBank/DDBJ databases">
        <authorList>
            <consortium name="DOE Joint Genome Institute"/>
            <person name="Kuo A."/>
            <person name="Girlanda M."/>
            <person name="Perotto S."/>
            <person name="Kohler A."/>
            <person name="Nagy L.G."/>
            <person name="Floudas D."/>
            <person name="Copeland A."/>
            <person name="Barry K.W."/>
            <person name="Cichocki N."/>
            <person name="Veneault-Fourrey C."/>
            <person name="LaButti K."/>
            <person name="Lindquist E.A."/>
            <person name="Lipzen A."/>
            <person name="Lundell T."/>
            <person name="Morin E."/>
            <person name="Murat C."/>
            <person name="Sun H."/>
            <person name="Tunlid A."/>
            <person name="Henrissat B."/>
            <person name="Grigoriev I.V."/>
            <person name="Hibbett D.S."/>
            <person name="Martin F."/>
            <person name="Nordberg H.P."/>
            <person name="Cantor M.N."/>
            <person name="Hua S.X."/>
        </authorList>
    </citation>
    <scope>NUCLEOTIDE SEQUENCE [LARGE SCALE GENOMIC DNA]</scope>
    <source>
        <strain evidence="2 3">MUT 4182</strain>
    </source>
</reference>
<sequence>MFGHLFRSRRSTAGPQPELKTGPSSPEKTAAKPPSRLSVKLQELKYTLHLRRPSKTDGKPARQEQKPRHRYIPYSQRFNRPRQHPGYSTAAGSLQAGAPSTIHSAVPQSSFPANASSAPPAPTTRTTATAPLRLPGAFPTSQPEDDYPPARKRIIEIRAMKANLQHNEAQGTKAVRRCRVQVVAPPTTTTIQQSTSDTAARGFAEGQLTLAAKAHAKDQRRNEERKRLGADLYHAPRRFPESEMTSNDPKPEYKDVKGLRNLSEPHGMKDAPTQQGVLDPESDTPSWPPFSVDFAPLVERAYAVKIEREERQKRSPNSPRQYQKRNPQTAAAQAPLSTARRALKFPNQNLGLKREVQPSLPTIDGLEDSDNYHEGAPHDLDPHPSLWMGQKISPGVVLSQNQDSSQL</sequence>
<dbReference type="OrthoDB" id="3295685at2759"/>
<evidence type="ECO:0000313" key="2">
    <source>
        <dbReference type="EMBL" id="KIO25252.1"/>
    </source>
</evidence>
<accession>A0A0C3LV36</accession>
<organism evidence="2 3">
    <name type="scientific">Tulasnella calospora MUT 4182</name>
    <dbReference type="NCBI Taxonomy" id="1051891"/>
    <lineage>
        <taxon>Eukaryota</taxon>
        <taxon>Fungi</taxon>
        <taxon>Dikarya</taxon>
        <taxon>Basidiomycota</taxon>
        <taxon>Agaricomycotina</taxon>
        <taxon>Agaricomycetes</taxon>
        <taxon>Cantharellales</taxon>
        <taxon>Tulasnellaceae</taxon>
        <taxon>Tulasnella</taxon>
    </lineage>
</organism>
<dbReference type="EMBL" id="KN823045">
    <property type="protein sequence ID" value="KIO25252.1"/>
    <property type="molecule type" value="Genomic_DNA"/>
</dbReference>
<feature type="compositionally biased region" description="Low complexity" evidence="1">
    <location>
        <begin position="115"/>
        <end position="135"/>
    </location>
</feature>
<feature type="region of interest" description="Disordered" evidence="1">
    <location>
        <begin position="1"/>
        <end position="148"/>
    </location>
</feature>
<keyword evidence="3" id="KW-1185">Reference proteome</keyword>
<feature type="region of interest" description="Disordered" evidence="1">
    <location>
        <begin position="306"/>
        <end position="407"/>
    </location>
</feature>
<evidence type="ECO:0000256" key="1">
    <source>
        <dbReference type="SAM" id="MobiDB-lite"/>
    </source>
</evidence>
<feature type="compositionally biased region" description="Basic and acidic residues" evidence="1">
    <location>
        <begin position="54"/>
        <end position="66"/>
    </location>
</feature>